<dbReference type="Pfam" id="PF12840">
    <property type="entry name" value="HTH_20"/>
    <property type="match status" value="1"/>
</dbReference>
<dbReference type="InterPro" id="IPR036390">
    <property type="entry name" value="WH_DNA-bd_sf"/>
</dbReference>
<dbReference type="SMART" id="SM00226">
    <property type="entry name" value="LMWPc"/>
    <property type="match status" value="1"/>
</dbReference>
<dbReference type="PROSITE" id="PS50987">
    <property type="entry name" value="HTH_ARSR_2"/>
    <property type="match status" value="1"/>
</dbReference>
<dbReference type="SMART" id="SM00418">
    <property type="entry name" value="HTH_ARSR"/>
    <property type="match status" value="1"/>
</dbReference>
<dbReference type="CDD" id="cd00090">
    <property type="entry name" value="HTH_ARSR"/>
    <property type="match status" value="1"/>
</dbReference>
<gene>
    <name evidence="3" type="ORF">STA1M1_34020</name>
</gene>
<evidence type="ECO:0000313" key="3">
    <source>
        <dbReference type="EMBL" id="GKY89533.1"/>
    </source>
</evidence>
<accession>A0ABQ5LXL7</accession>
<dbReference type="InterPro" id="IPR023485">
    <property type="entry name" value="Ptyr_pPase"/>
</dbReference>
<dbReference type="Gene3D" id="1.10.10.10">
    <property type="entry name" value="Winged helix-like DNA-binding domain superfamily/Winged helix DNA-binding domain"/>
    <property type="match status" value="1"/>
</dbReference>
<dbReference type="SUPFAM" id="SSF46785">
    <property type="entry name" value="Winged helix' DNA-binding domain"/>
    <property type="match status" value="1"/>
</dbReference>
<dbReference type="InterPro" id="IPR011991">
    <property type="entry name" value="ArsR-like_HTH"/>
</dbReference>
<feature type="domain" description="HTH arsR-type" evidence="2">
    <location>
        <begin position="1"/>
        <end position="95"/>
    </location>
</feature>
<protein>
    <submittedName>
        <fullName evidence="3">ArsR family transcriptional regulator</fullName>
    </submittedName>
</protein>
<dbReference type="Proteomes" id="UP001144205">
    <property type="component" value="Unassembled WGS sequence"/>
</dbReference>
<sequence length="272" mass="29071">MDTNHALAAFAALGQQTRIDAFRLLVKAGPEGMNVGEIAASLGVRDNTMSVALSVLAQAGLVVAQREGRANRYVADMSGVRGLIDYLTEDCCGGQPELCAPSTEDYLMPAARNVLFLCSGNSARSLIAEAILNAEGAGRFRAYSAGSTPRGGPHPYTLDLLRGLGHDLGALRAKSWDEFAGPEAPQMDFVFTVCDKAAAEPCPVWPGQPVTAHWGLPDPVIETGNEAERRLAFSEAYRMLRNRITAFISLPVESLDRLALKRAVDDIGQGRA</sequence>
<dbReference type="Pfam" id="PF01451">
    <property type="entry name" value="LMWPc"/>
    <property type="match status" value="1"/>
</dbReference>
<dbReference type="InterPro" id="IPR001845">
    <property type="entry name" value="HTH_ArsR_DNA-bd_dom"/>
</dbReference>
<evidence type="ECO:0000259" key="2">
    <source>
        <dbReference type="PROSITE" id="PS50987"/>
    </source>
</evidence>
<organism evidence="3 4">
    <name type="scientific">Sinisalibacter aestuarii</name>
    <dbReference type="NCBI Taxonomy" id="2949426"/>
    <lineage>
        <taxon>Bacteria</taxon>
        <taxon>Pseudomonadati</taxon>
        <taxon>Pseudomonadota</taxon>
        <taxon>Alphaproteobacteria</taxon>
        <taxon>Rhodobacterales</taxon>
        <taxon>Roseobacteraceae</taxon>
        <taxon>Sinisalibacter</taxon>
    </lineage>
</organism>
<dbReference type="RefSeq" id="WP_281843557.1">
    <property type="nucleotide sequence ID" value="NZ_BROH01000013.1"/>
</dbReference>
<dbReference type="CDD" id="cd16345">
    <property type="entry name" value="LMWP_ArsC"/>
    <property type="match status" value="1"/>
</dbReference>
<dbReference type="Gene3D" id="3.40.50.2300">
    <property type="match status" value="1"/>
</dbReference>
<dbReference type="InterPro" id="IPR036196">
    <property type="entry name" value="Ptyr_pPase_sf"/>
</dbReference>
<dbReference type="PANTHER" id="PTHR43428:SF1">
    <property type="entry name" value="ARSENATE REDUCTASE"/>
    <property type="match status" value="1"/>
</dbReference>
<dbReference type="SUPFAM" id="SSF52788">
    <property type="entry name" value="Phosphotyrosine protein phosphatases I"/>
    <property type="match status" value="1"/>
</dbReference>
<evidence type="ECO:0000313" key="4">
    <source>
        <dbReference type="Proteomes" id="UP001144205"/>
    </source>
</evidence>
<keyword evidence="1" id="KW-0059">Arsenical resistance</keyword>
<reference evidence="3" key="1">
    <citation type="journal article" date="2023" name="Int. J. Syst. Evol. Microbiol.">
        <title>Sinisalibacter aestuarii sp. nov., isolated from estuarine sediment of the Arakawa River.</title>
        <authorList>
            <person name="Arafat S.T."/>
            <person name="Hirano S."/>
            <person name="Sato A."/>
            <person name="Takeuchi K."/>
            <person name="Yasuda T."/>
            <person name="Terahara T."/>
            <person name="Hamada M."/>
            <person name="Kobayashi T."/>
        </authorList>
    </citation>
    <scope>NUCLEOTIDE SEQUENCE</scope>
    <source>
        <strain evidence="3">B-399</strain>
    </source>
</reference>
<dbReference type="PANTHER" id="PTHR43428">
    <property type="entry name" value="ARSENATE REDUCTASE"/>
    <property type="match status" value="1"/>
</dbReference>
<keyword evidence="4" id="KW-1185">Reference proteome</keyword>
<name>A0ABQ5LXL7_9RHOB</name>
<dbReference type="EMBL" id="BROH01000013">
    <property type="protein sequence ID" value="GKY89533.1"/>
    <property type="molecule type" value="Genomic_DNA"/>
</dbReference>
<proteinExistence type="predicted"/>
<evidence type="ECO:0000256" key="1">
    <source>
        <dbReference type="ARBA" id="ARBA00022849"/>
    </source>
</evidence>
<comment type="caution">
    <text evidence="3">The sequence shown here is derived from an EMBL/GenBank/DDBJ whole genome shotgun (WGS) entry which is preliminary data.</text>
</comment>
<dbReference type="InterPro" id="IPR036388">
    <property type="entry name" value="WH-like_DNA-bd_sf"/>
</dbReference>